<dbReference type="InterPro" id="IPR036661">
    <property type="entry name" value="Luciferase-like_sf"/>
</dbReference>
<dbReference type="Proteomes" id="UP000502508">
    <property type="component" value="Chromosome"/>
</dbReference>
<gene>
    <name evidence="3" type="ORF">Pflav_000120</name>
</gene>
<dbReference type="AlphaFoldDB" id="A0A6F8XIG4"/>
<dbReference type="SUPFAM" id="SSF51679">
    <property type="entry name" value="Bacterial luciferase-like"/>
    <property type="match status" value="1"/>
</dbReference>
<evidence type="ECO:0000256" key="1">
    <source>
        <dbReference type="ARBA" id="ARBA00023002"/>
    </source>
</evidence>
<dbReference type="Gene3D" id="3.20.20.30">
    <property type="entry name" value="Luciferase-like domain"/>
    <property type="match status" value="1"/>
</dbReference>
<dbReference type="KEGG" id="pfla:Pflav_000120"/>
<keyword evidence="4" id="KW-1185">Reference proteome</keyword>
<accession>A0A6F8XIG4</accession>
<keyword evidence="1" id="KW-0560">Oxidoreductase</keyword>
<feature type="domain" description="Luciferase-like" evidence="2">
    <location>
        <begin position="4"/>
        <end position="140"/>
    </location>
</feature>
<dbReference type="InterPro" id="IPR050564">
    <property type="entry name" value="F420-G6PD/mer"/>
</dbReference>
<name>A0A6F8XIG4_9ACTN</name>
<sequence length="168" mass="18358">MPEAYVWDRPAAGVPIALAASGPSSSALAAEYADGLISADPDARVVELFDEAGGDGKPRFGQVAVCWGPDEAECRKRLVDQWRWAPQNWKVKAELPGPESFASASQFTREEDLARTIPCGPDVDKHIEAFNRYVDAGFTHVAFVQVGGDSQAEFLDWAERELMPRLHG</sequence>
<dbReference type="InterPro" id="IPR011251">
    <property type="entry name" value="Luciferase-like_dom"/>
</dbReference>
<evidence type="ECO:0000313" key="3">
    <source>
        <dbReference type="EMBL" id="BCB73602.1"/>
    </source>
</evidence>
<dbReference type="PANTHER" id="PTHR43244">
    <property type="match status" value="1"/>
</dbReference>
<proteinExistence type="predicted"/>
<protein>
    <recommendedName>
        <fullName evidence="2">Luciferase-like domain-containing protein</fullName>
    </recommendedName>
</protein>
<organism evidence="3 4">
    <name type="scientific">Phytohabitans flavus</name>
    <dbReference type="NCBI Taxonomy" id="1076124"/>
    <lineage>
        <taxon>Bacteria</taxon>
        <taxon>Bacillati</taxon>
        <taxon>Actinomycetota</taxon>
        <taxon>Actinomycetes</taxon>
        <taxon>Micromonosporales</taxon>
        <taxon>Micromonosporaceae</taxon>
    </lineage>
</organism>
<dbReference type="Pfam" id="PF00296">
    <property type="entry name" value="Bac_luciferase"/>
    <property type="match status" value="1"/>
</dbReference>
<reference evidence="3 4" key="1">
    <citation type="submission" date="2020-03" db="EMBL/GenBank/DDBJ databases">
        <title>Whole genome shotgun sequence of Phytohabitans flavus NBRC 107702.</title>
        <authorList>
            <person name="Komaki H."/>
            <person name="Tamura T."/>
        </authorList>
    </citation>
    <scope>NUCLEOTIDE SEQUENCE [LARGE SCALE GENOMIC DNA]</scope>
    <source>
        <strain evidence="3 4">NBRC 107702</strain>
    </source>
</reference>
<dbReference type="PANTHER" id="PTHR43244:SF1">
    <property type="entry name" value="5,10-METHYLENETETRAHYDROMETHANOPTERIN REDUCTASE"/>
    <property type="match status" value="1"/>
</dbReference>
<reference evidence="3 4" key="2">
    <citation type="submission" date="2020-03" db="EMBL/GenBank/DDBJ databases">
        <authorList>
            <person name="Ichikawa N."/>
            <person name="Kimura A."/>
            <person name="Kitahashi Y."/>
            <person name="Uohara A."/>
        </authorList>
    </citation>
    <scope>NUCLEOTIDE SEQUENCE [LARGE SCALE GENOMIC DNA]</scope>
    <source>
        <strain evidence="3 4">NBRC 107702</strain>
    </source>
</reference>
<dbReference type="GO" id="GO:0016705">
    <property type="term" value="F:oxidoreductase activity, acting on paired donors, with incorporation or reduction of molecular oxygen"/>
    <property type="evidence" value="ECO:0007669"/>
    <property type="project" value="InterPro"/>
</dbReference>
<evidence type="ECO:0000259" key="2">
    <source>
        <dbReference type="Pfam" id="PF00296"/>
    </source>
</evidence>
<dbReference type="EMBL" id="AP022870">
    <property type="protein sequence ID" value="BCB73602.1"/>
    <property type="molecule type" value="Genomic_DNA"/>
</dbReference>
<evidence type="ECO:0000313" key="4">
    <source>
        <dbReference type="Proteomes" id="UP000502508"/>
    </source>
</evidence>